<protein>
    <submittedName>
        <fullName evidence="4">NUDIX hydrolase</fullName>
        <ecNumber evidence="4">3.6.-.-</ecNumber>
    </submittedName>
</protein>
<dbReference type="InterPro" id="IPR020084">
    <property type="entry name" value="NUDIX_hydrolase_CS"/>
</dbReference>
<dbReference type="PROSITE" id="PS00893">
    <property type="entry name" value="NUDIX_BOX"/>
    <property type="match status" value="1"/>
</dbReference>
<dbReference type="InterPro" id="IPR015797">
    <property type="entry name" value="NUDIX_hydrolase-like_dom_sf"/>
</dbReference>
<dbReference type="EMBL" id="JBHSBN010000003">
    <property type="protein sequence ID" value="MFC4105481.1"/>
    <property type="molecule type" value="Genomic_DNA"/>
</dbReference>
<feature type="domain" description="Nudix hydrolase" evidence="3">
    <location>
        <begin position="43"/>
        <end position="167"/>
    </location>
</feature>
<dbReference type="Proteomes" id="UP001595868">
    <property type="component" value="Unassembled WGS sequence"/>
</dbReference>
<evidence type="ECO:0000259" key="3">
    <source>
        <dbReference type="PROSITE" id="PS51462"/>
    </source>
</evidence>
<dbReference type="SUPFAM" id="SSF55811">
    <property type="entry name" value="Nudix"/>
    <property type="match status" value="1"/>
</dbReference>
<evidence type="ECO:0000256" key="1">
    <source>
        <dbReference type="ARBA" id="ARBA00001946"/>
    </source>
</evidence>
<dbReference type="GO" id="GO:0016787">
    <property type="term" value="F:hydrolase activity"/>
    <property type="evidence" value="ECO:0007669"/>
    <property type="project" value="UniProtKB-KW"/>
</dbReference>
<dbReference type="PROSITE" id="PS51462">
    <property type="entry name" value="NUDIX"/>
    <property type="match status" value="1"/>
</dbReference>
<evidence type="ECO:0000313" key="4">
    <source>
        <dbReference type="EMBL" id="MFC4105481.1"/>
    </source>
</evidence>
<keyword evidence="5" id="KW-1185">Reference proteome</keyword>
<keyword evidence="2 4" id="KW-0378">Hydrolase</keyword>
<dbReference type="EC" id="3.6.-.-" evidence="4"/>
<dbReference type="CDD" id="cd03424">
    <property type="entry name" value="NUDIX_ADPRase_Nudt5_UGPPase_Nudt14"/>
    <property type="match status" value="1"/>
</dbReference>
<comment type="caution">
    <text evidence="4">The sequence shown here is derived from an EMBL/GenBank/DDBJ whole genome shotgun (WGS) entry which is preliminary data.</text>
</comment>
<reference evidence="5" key="1">
    <citation type="journal article" date="2019" name="Int. J. Syst. Evol. Microbiol.">
        <title>The Global Catalogue of Microorganisms (GCM) 10K type strain sequencing project: providing services to taxonomists for standard genome sequencing and annotation.</title>
        <authorList>
            <consortium name="The Broad Institute Genomics Platform"/>
            <consortium name="The Broad Institute Genome Sequencing Center for Infectious Disease"/>
            <person name="Wu L."/>
            <person name="Ma J."/>
        </authorList>
    </citation>
    <scope>NUCLEOTIDE SEQUENCE [LARGE SCALE GENOMIC DNA]</scope>
    <source>
        <strain evidence="5">2902at01</strain>
    </source>
</reference>
<accession>A0ABV8KHK0</accession>
<dbReference type="Gene3D" id="3.90.79.10">
    <property type="entry name" value="Nucleoside Triphosphate Pyrophosphohydrolase"/>
    <property type="match status" value="1"/>
</dbReference>
<evidence type="ECO:0000256" key="2">
    <source>
        <dbReference type="ARBA" id="ARBA00022801"/>
    </source>
</evidence>
<dbReference type="PANTHER" id="PTHR11839">
    <property type="entry name" value="UDP/ADP-SUGAR PYROPHOSPHATASE"/>
    <property type="match status" value="1"/>
</dbReference>
<dbReference type="PANTHER" id="PTHR11839:SF18">
    <property type="entry name" value="NUDIX HYDROLASE DOMAIN-CONTAINING PROTEIN"/>
    <property type="match status" value="1"/>
</dbReference>
<proteinExistence type="predicted"/>
<organism evidence="4 5">
    <name type="scientific">Micromonospora zhanjiangensis</name>
    <dbReference type="NCBI Taxonomy" id="1522057"/>
    <lineage>
        <taxon>Bacteria</taxon>
        <taxon>Bacillati</taxon>
        <taxon>Actinomycetota</taxon>
        <taxon>Actinomycetes</taxon>
        <taxon>Micromonosporales</taxon>
        <taxon>Micromonosporaceae</taxon>
        <taxon>Micromonospora</taxon>
    </lineage>
</organism>
<dbReference type="InterPro" id="IPR000086">
    <property type="entry name" value="NUDIX_hydrolase_dom"/>
</dbReference>
<comment type="cofactor">
    <cofactor evidence="1">
        <name>Mg(2+)</name>
        <dbReference type="ChEBI" id="CHEBI:18420"/>
    </cofactor>
</comment>
<dbReference type="Pfam" id="PF00293">
    <property type="entry name" value="NUDIX"/>
    <property type="match status" value="1"/>
</dbReference>
<dbReference type="RefSeq" id="WP_377542568.1">
    <property type="nucleotide sequence ID" value="NZ_JBHSBN010000003.1"/>
</dbReference>
<evidence type="ECO:0000313" key="5">
    <source>
        <dbReference type="Proteomes" id="UP001595868"/>
    </source>
</evidence>
<gene>
    <name evidence="4" type="ORF">ACFOX0_05950</name>
</gene>
<name>A0ABV8KHK0_9ACTN</name>
<sequence>MQDRESPIVTTEVTTAYASPWVQVEEHAVIDVDGRPGMYNVLRYGDGVSVLAVSGDDFYLIREYKYAIGRRIMQLPSGGVDKGEEPLHAAMRELLEETGLIADAWTPLGLVYPYPTNIPSAVHLFVAFDARPVQPPEPGIELLRTPRSAVRRLIAENQVTHAASLVCLLTHLSSGG</sequence>